<dbReference type="Proteomes" id="UP000232060">
    <property type="component" value="Unassembled WGS sequence"/>
</dbReference>
<organism evidence="4 5">
    <name type="scientific">Aeromonas lusitana</name>
    <dbReference type="NCBI Taxonomy" id="931529"/>
    <lineage>
        <taxon>Bacteria</taxon>
        <taxon>Pseudomonadati</taxon>
        <taxon>Pseudomonadota</taxon>
        <taxon>Gammaproteobacteria</taxon>
        <taxon>Aeromonadales</taxon>
        <taxon>Aeromonadaceae</taxon>
        <taxon>Aeromonas</taxon>
    </lineage>
</organism>
<dbReference type="CDD" id="cd04301">
    <property type="entry name" value="NAT_SF"/>
    <property type="match status" value="1"/>
</dbReference>
<sequence>MTIRIATPADVAGMFEVRTRVRENHISLAELAELGITPDSLPAMLSGSGRGWVACDEGRVVAFAMADASDATLFALFVRQSHEGKGLGRQLMQAAESWLGAQGCHEIWLLTDADTRVRANGFYRHLGWLDDGIQDDGQVRFTKLLSGST</sequence>
<dbReference type="Gene3D" id="3.40.630.30">
    <property type="match status" value="1"/>
</dbReference>
<gene>
    <name evidence="4" type="ORF">CUC44_13880</name>
</gene>
<evidence type="ECO:0000256" key="2">
    <source>
        <dbReference type="ARBA" id="ARBA00023315"/>
    </source>
</evidence>
<dbReference type="Pfam" id="PF00583">
    <property type="entry name" value="Acetyltransf_1"/>
    <property type="match status" value="1"/>
</dbReference>
<dbReference type="PROSITE" id="PS51186">
    <property type="entry name" value="GNAT"/>
    <property type="match status" value="1"/>
</dbReference>
<dbReference type="OrthoDB" id="7356080at2"/>
<dbReference type="PANTHER" id="PTHR43877:SF2">
    <property type="entry name" value="AMINOALKYLPHOSPHONATE N-ACETYLTRANSFERASE-RELATED"/>
    <property type="match status" value="1"/>
</dbReference>
<dbReference type="GO" id="GO:0016747">
    <property type="term" value="F:acyltransferase activity, transferring groups other than amino-acyl groups"/>
    <property type="evidence" value="ECO:0007669"/>
    <property type="project" value="InterPro"/>
</dbReference>
<reference evidence="4 5" key="1">
    <citation type="submission" date="2017-11" db="EMBL/GenBank/DDBJ databases">
        <title>Draft genome sequence of environmental isolate Aeromonas lusitania sp. nov. MDC 2473.</title>
        <authorList>
            <person name="Colston S.M."/>
            <person name="Navarro A."/>
            <person name="Martinez-Murcia A.J."/>
            <person name="Graf J."/>
        </authorList>
    </citation>
    <scope>NUCLEOTIDE SEQUENCE [LARGE SCALE GENOMIC DNA]</scope>
    <source>
        <strain evidence="4 5">MDC 2473</strain>
    </source>
</reference>
<dbReference type="SUPFAM" id="SSF55729">
    <property type="entry name" value="Acyl-CoA N-acyltransferases (Nat)"/>
    <property type="match status" value="1"/>
</dbReference>
<keyword evidence="5" id="KW-1185">Reference proteome</keyword>
<keyword evidence="1 4" id="KW-0808">Transferase</keyword>
<protein>
    <submittedName>
        <fullName evidence="4">GNAT family N-acetyltransferase</fullName>
    </submittedName>
</protein>
<keyword evidence="2" id="KW-0012">Acyltransferase</keyword>
<evidence type="ECO:0000259" key="3">
    <source>
        <dbReference type="PROSITE" id="PS51186"/>
    </source>
</evidence>
<evidence type="ECO:0000256" key="1">
    <source>
        <dbReference type="ARBA" id="ARBA00022679"/>
    </source>
</evidence>
<proteinExistence type="predicted"/>
<dbReference type="InterPro" id="IPR016181">
    <property type="entry name" value="Acyl_CoA_acyltransferase"/>
</dbReference>
<dbReference type="RefSeq" id="WP_100860508.1">
    <property type="nucleotide sequence ID" value="NZ_PGCP01000021.1"/>
</dbReference>
<dbReference type="PANTHER" id="PTHR43877">
    <property type="entry name" value="AMINOALKYLPHOSPHONATE N-ACETYLTRANSFERASE-RELATED-RELATED"/>
    <property type="match status" value="1"/>
</dbReference>
<dbReference type="AlphaFoldDB" id="A0A2M8H7T8"/>
<feature type="domain" description="N-acetyltransferase" evidence="3">
    <location>
        <begin position="1"/>
        <end position="146"/>
    </location>
</feature>
<comment type="caution">
    <text evidence="4">The sequence shown here is derived from an EMBL/GenBank/DDBJ whole genome shotgun (WGS) entry which is preliminary data.</text>
</comment>
<dbReference type="EMBL" id="PGCP01000021">
    <property type="protein sequence ID" value="PJC92616.1"/>
    <property type="molecule type" value="Genomic_DNA"/>
</dbReference>
<accession>A0A2M8H7T8</accession>
<name>A0A2M8H7T8_9GAMM</name>
<dbReference type="InterPro" id="IPR000182">
    <property type="entry name" value="GNAT_dom"/>
</dbReference>
<evidence type="ECO:0000313" key="4">
    <source>
        <dbReference type="EMBL" id="PJC92616.1"/>
    </source>
</evidence>
<dbReference type="InterPro" id="IPR050832">
    <property type="entry name" value="Bact_Acetyltransf"/>
</dbReference>
<evidence type="ECO:0000313" key="5">
    <source>
        <dbReference type="Proteomes" id="UP000232060"/>
    </source>
</evidence>